<reference evidence="6 7" key="1">
    <citation type="submission" date="2021-08" db="EMBL/GenBank/DDBJ databases">
        <title>Draft Genome Sequence of Phanerochaete sordida strain YK-624.</title>
        <authorList>
            <person name="Mori T."/>
            <person name="Dohra H."/>
            <person name="Suzuki T."/>
            <person name="Kawagishi H."/>
            <person name="Hirai H."/>
        </authorList>
    </citation>
    <scope>NUCLEOTIDE SEQUENCE [LARGE SCALE GENOMIC DNA]</scope>
    <source>
        <strain evidence="6 7">YK-624</strain>
    </source>
</reference>
<name>A0A9P3LFK3_9APHY</name>
<dbReference type="OrthoDB" id="2727672at2759"/>
<evidence type="ECO:0000256" key="2">
    <source>
        <dbReference type="ARBA" id="ARBA00022771"/>
    </source>
</evidence>
<dbReference type="InterPro" id="IPR002893">
    <property type="entry name" value="Znf_MYND"/>
</dbReference>
<evidence type="ECO:0000256" key="3">
    <source>
        <dbReference type="ARBA" id="ARBA00022833"/>
    </source>
</evidence>
<organism evidence="6 7">
    <name type="scientific">Phanerochaete sordida</name>
    <dbReference type="NCBI Taxonomy" id="48140"/>
    <lineage>
        <taxon>Eukaryota</taxon>
        <taxon>Fungi</taxon>
        <taxon>Dikarya</taxon>
        <taxon>Basidiomycota</taxon>
        <taxon>Agaricomycotina</taxon>
        <taxon>Agaricomycetes</taxon>
        <taxon>Polyporales</taxon>
        <taxon>Phanerochaetaceae</taxon>
        <taxon>Phanerochaete</taxon>
    </lineage>
</organism>
<keyword evidence="2 4" id="KW-0863">Zinc-finger</keyword>
<proteinExistence type="predicted"/>
<keyword evidence="3" id="KW-0862">Zinc</keyword>
<evidence type="ECO:0000313" key="6">
    <source>
        <dbReference type="EMBL" id="GJE93385.1"/>
    </source>
</evidence>
<protein>
    <submittedName>
        <fullName evidence="6">Zinc finger MYND domain-containing protein</fullName>
    </submittedName>
</protein>
<dbReference type="Gene3D" id="6.10.140.2220">
    <property type="match status" value="1"/>
</dbReference>
<evidence type="ECO:0000259" key="5">
    <source>
        <dbReference type="PROSITE" id="PS50865"/>
    </source>
</evidence>
<comment type="caution">
    <text evidence="6">The sequence shown here is derived from an EMBL/GenBank/DDBJ whole genome shotgun (WGS) entry which is preliminary data.</text>
</comment>
<dbReference type="SUPFAM" id="SSF144232">
    <property type="entry name" value="HIT/MYND zinc finger-like"/>
    <property type="match status" value="1"/>
</dbReference>
<keyword evidence="7" id="KW-1185">Reference proteome</keyword>
<dbReference type="Pfam" id="PF01753">
    <property type="entry name" value="zf-MYND"/>
    <property type="match status" value="1"/>
</dbReference>
<dbReference type="AlphaFoldDB" id="A0A9P3LFK3"/>
<dbReference type="EMBL" id="BPQB01000032">
    <property type="protein sequence ID" value="GJE93385.1"/>
    <property type="molecule type" value="Genomic_DNA"/>
</dbReference>
<evidence type="ECO:0000256" key="4">
    <source>
        <dbReference type="PROSITE-ProRule" id="PRU00134"/>
    </source>
</evidence>
<accession>A0A9P3LFK3</accession>
<evidence type="ECO:0000313" key="7">
    <source>
        <dbReference type="Proteomes" id="UP000703269"/>
    </source>
</evidence>
<dbReference type="GO" id="GO:0008270">
    <property type="term" value="F:zinc ion binding"/>
    <property type="evidence" value="ECO:0007669"/>
    <property type="project" value="UniProtKB-KW"/>
</dbReference>
<feature type="domain" description="MYND-type" evidence="5">
    <location>
        <begin position="473"/>
        <end position="512"/>
    </location>
</feature>
<sequence length="517" mass="58403">MIDQLADNPERTGDELRRVHADTIFPMYRLHYTFVLESAINKLKDLEPDDREEGWDCFFESGIVQALFAAALDEQIYTKMHEDRDATTYVVNVYHCLLKMITHALNVPCGYPHATGKNALWASESIRSFPRLWSLLSQYPQLVTYGSDDQGIMILPAGTKEENEASGFRMLIAELLPTHLTLCAREGAPPPALLNDFGLVALSTYSCTAELYRTRRCLSNILIQIAATPSTDFIAFLNRATVCGALVPTRFVNIMLHSVQNEAVLDRELYEALACLDAYGFYCAAIEAVHLAKPKTPLVVLSSALRQVCNGTSENYLQDIVSKALSIVIDFKEKKRRTRPLKPIYNHYLVILTAFGLCNAATDASKRSGHPVIEKTIPVLIAQANFMNDPQCPCDTRNAFKASVRQVWHRGRDELIALPDADAPHKEQVLEWWRAFGAKCGVDLDAPYVPREPADSLREWTRDMGCAWSECLCFHVRVSHTMRRCGRCMLVWYCSEKCQSQDWDQGGHRRLCRRTSS</sequence>
<gene>
    <name evidence="6" type="ORF">PsYK624_095440</name>
</gene>
<evidence type="ECO:0000256" key="1">
    <source>
        <dbReference type="ARBA" id="ARBA00022723"/>
    </source>
</evidence>
<keyword evidence="1" id="KW-0479">Metal-binding</keyword>
<dbReference type="Proteomes" id="UP000703269">
    <property type="component" value="Unassembled WGS sequence"/>
</dbReference>
<dbReference type="PROSITE" id="PS50865">
    <property type="entry name" value="ZF_MYND_2"/>
    <property type="match status" value="1"/>
</dbReference>